<sequence>MVGFGRLRAMSCGVIQGNGRDNVDLDEAGPLEGNTWDLPTHLSLEEARKNEQKKREAWSEDERRFDLTRKHRRCSTFSGAIYEAPSARVTPQGSGYGEAGGTTDSGARLSRGRGRSLTAPPADMSDHLPKSQLPVDTDRVSSTRLSSSDSSRFPPGAHSTPRTAFPLALVGTSRDHVGYGGPSTAQGEEVARRETLDPTLQRVPSQSVPDLPLRSSSEIVSHGGQGRTRASSVSGEEPPKQYLPGHRRGGSYDINKSLPNPPPICADPKLWPFSTLPDELLPCLAVPIPKPLLLATLQRHSFTALSPDVRPARPLFQAALSSKWSVFLRRLPSSYRHLKLRRPHTTIVEEPVAIRATHHQD</sequence>
<gene>
    <name evidence="2" type="ORF">IEO21_01429</name>
</gene>
<evidence type="ECO:0000256" key="1">
    <source>
        <dbReference type="SAM" id="MobiDB-lite"/>
    </source>
</evidence>
<accession>A0A8H7P9P2</accession>
<dbReference type="Proteomes" id="UP000639403">
    <property type="component" value="Unassembled WGS sequence"/>
</dbReference>
<reference evidence="2" key="2">
    <citation type="journal article" name="Front. Microbiol.">
        <title>Degradative Capacity of Two Strains of Rhodonia placenta: From Phenotype to Genotype.</title>
        <authorList>
            <person name="Kolle M."/>
            <person name="Horta M.A.C."/>
            <person name="Nowrousian M."/>
            <person name="Ohm R.A."/>
            <person name="Benz J.P."/>
            <person name="Pilgard A."/>
        </authorList>
    </citation>
    <scope>NUCLEOTIDE SEQUENCE</scope>
    <source>
        <strain evidence="2">FPRL280</strain>
    </source>
</reference>
<organism evidence="2 3">
    <name type="scientific">Rhodonia placenta</name>
    <dbReference type="NCBI Taxonomy" id="104341"/>
    <lineage>
        <taxon>Eukaryota</taxon>
        <taxon>Fungi</taxon>
        <taxon>Dikarya</taxon>
        <taxon>Basidiomycota</taxon>
        <taxon>Agaricomycotina</taxon>
        <taxon>Agaricomycetes</taxon>
        <taxon>Polyporales</taxon>
        <taxon>Adustoporiaceae</taxon>
        <taxon>Rhodonia</taxon>
    </lineage>
</organism>
<name>A0A8H7P9P2_9APHY</name>
<feature type="region of interest" description="Disordered" evidence="1">
    <location>
        <begin position="175"/>
        <end position="250"/>
    </location>
</feature>
<dbReference type="AlphaFoldDB" id="A0A8H7P9P2"/>
<proteinExistence type="predicted"/>
<feature type="compositionally biased region" description="Low complexity" evidence="1">
    <location>
        <begin position="142"/>
        <end position="152"/>
    </location>
</feature>
<evidence type="ECO:0000313" key="3">
    <source>
        <dbReference type="Proteomes" id="UP000639403"/>
    </source>
</evidence>
<protein>
    <submittedName>
        <fullName evidence="2">Uncharacterized protein</fullName>
    </submittedName>
</protein>
<evidence type="ECO:0000313" key="2">
    <source>
        <dbReference type="EMBL" id="KAF9820420.1"/>
    </source>
</evidence>
<dbReference type="EMBL" id="JADOXO010000010">
    <property type="protein sequence ID" value="KAF9820420.1"/>
    <property type="molecule type" value="Genomic_DNA"/>
</dbReference>
<feature type="region of interest" description="Disordered" evidence="1">
    <location>
        <begin position="85"/>
        <end position="163"/>
    </location>
</feature>
<feature type="compositionally biased region" description="Polar residues" evidence="1">
    <location>
        <begin position="202"/>
        <end position="219"/>
    </location>
</feature>
<feature type="region of interest" description="Disordered" evidence="1">
    <location>
        <begin position="18"/>
        <end position="39"/>
    </location>
</feature>
<reference evidence="2" key="1">
    <citation type="submission" date="2020-11" db="EMBL/GenBank/DDBJ databases">
        <authorList>
            <person name="Koelle M."/>
            <person name="Horta M.A.C."/>
            <person name="Nowrousian M."/>
            <person name="Ohm R.A."/>
            <person name="Benz P."/>
            <person name="Pilgard A."/>
        </authorList>
    </citation>
    <scope>NUCLEOTIDE SEQUENCE</scope>
    <source>
        <strain evidence="2">FPRL280</strain>
    </source>
</reference>
<comment type="caution">
    <text evidence="2">The sequence shown here is derived from an EMBL/GenBank/DDBJ whole genome shotgun (WGS) entry which is preliminary data.</text>
</comment>